<dbReference type="InterPro" id="IPR029751">
    <property type="entry name" value="Ribosomal_L25_dom"/>
</dbReference>
<keyword evidence="1 5" id="KW-0699">rRNA-binding</keyword>
<dbReference type="GO" id="GO:0006412">
    <property type="term" value="P:translation"/>
    <property type="evidence" value="ECO:0007669"/>
    <property type="project" value="UniProtKB-UniRule"/>
</dbReference>
<comment type="caution">
    <text evidence="9">The sequence shown here is derived from an EMBL/GenBank/DDBJ whole genome shotgun (WGS) entry which is preliminary data.</text>
</comment>
<dbReference type="GO" id="GO:0003735">
    <property type="term" value="F:structural constituent of ribosome"/>
    <property type="evidence" value="ECO:0007669"/>
    <property type="project" value="InterPro"/>
</dbReference>
<protein>
    <recommendedName>
        <fullName evidence="5">Large ribosomal subunit protein bL25</fullName>
    </recommendedName>
    <alternativeName>
        <fullName evidence="5">General stress protein CTC</fullName>
    </alternativeName>
</protein>
<evidence type="ECO:0000313" key="9">
    <source>
        <dbReference type="EMBL" id="ODV56813.1"/>
    </source>
</evidence>
<dbReference type="HAMAP" id="MF_01334">
    <property type="entry name" value="Ribosomal_bL25_CTC"/>
    <property type="match status" value="1"/>
</dbReference>
<reference evidence="9 10" key="1">
    <citation type="submission" date="2016-09" db="EMBL/GenBank/DDBJ databases">
        <title>Draft genome sequence of the soil isolate, Lysinibacillus fusiformis M5, a potential hypoxanthine producer.</title>
        <authorList>
            <person name="Gallegos-Monterrosa R."/>
            <person name="Maroti G."/>
            <person name="Balint B."/>
            <person name="Kovacs A.T."/>
        </authorList>
    </citation>
    <scope>NUCLEOTIDE SEQUENCE [LARGE SCALE GENOMIC DNA]</scope>
    <source>
        <strain evidence="9 10">M5</strain>
    </source>
</reference>
<dbReference type="Gene3D" id="2.170.120.20">
    <property type="entry name" value="Ribosomal protein L25, beta domain"/>
    <property type="match status" value="1"/>
</dbReference>
<dbReference type="CDD" id="cd00495">
    <property type="entry name" value="Ribosomal_L25_TL5_CTC"/>
    <property type="match status" value="1"/>
</dbReference>
<evidence type="ECO:0000256" key="1">
    <source>
        <dbReference type="ARBA" id="ARBA00022730"/>
    </source>
</evidence>
<keyword evidence="3 5" id="KW-0689">Ribosomal protein</keyword>
<dbReference type="Proteomes" id="UP000094784">
    <property type="component" value="Unassembled WGS sequence"/>
</dbReference>
<keyword evidence="4 5" id="KW-0687">Ribonucleoprotein</keyword>
<name>A0A1E4R8P2_9BACI</name>
<dbReference type="Gene3D" id="2.40.240.10">
    <property type="entry name" value="Ribosomal Protein L25, Chain P"/>
    <property type="match status" value="1"/>
</dbReference>
<evidence type="ECO:0000256" key="4">
    <source>
        <dbReference type="ARBA" id="ARBA00023274"/>
    </source>
</evidence>
<dbReference type="Pfam" id="PF01386">
    <property type="entry name" value="Ribosomal_L25p"/>
    <property type="match status" value="1"/>
</dbReference>
<dbReference type="EMBL" id="MECQ01000001">
    <property type="protein sequence ID" value="ODV56813.1"/>
    <property type="molecule type" value="Genomic_DNA"/>
</dbReference>
<dbReference type="GO" id="GO:0022625">
    <property type="term" value="C:cytosolic large ribosomal subunit"/>
    <property type="evidence" value="ECO:0007669"/>
    <property type="project" value="TreeGrafter"/>
</dbReference>
<proteinExistence type="inferred from homology"/>
<evidence type="ECO:0000256" key="6">
    <source>
        <dbReference type="SAM" id="MobiDB-lite"/>
    </source>
</evidence>
<dbReference type="SUPFAM" id="SSF50715">
    <property type="entry name" value="Ribosomal protein L25-like"/>
    <property type="match status" value="1"/>
</dbReference>
<dbReference type="RefSeq" id="WP_069481795.1">
    <property type="nucleotide sequence ID" value="NZ_JBGOGZ010000002.1"/>
</dbReference>
<comment type="function">
    <text evidence="5">This is one of the proteins that binds to the 5S RNA in the ribosome where it forms part of the central protuberance.</text>
</comment>
<feature type="domain" description="Large ribosomal subunit protein bL25 L25" evidence="7">
    <location>
        <begin position="5"/>
        <end position="91"/>
    </location>
</feature>
<dbReference type="NCBIfam" id="NF004133">
    <property type="entry name" value="PRK05618.2-4"/>
    <property type="match status" value="1"/>
</dbReference>
<dbReference type="InterPro" id="IPR020057">
    <property type="entry name" value="Ribosomal_bL25_b-dom"/>
</dbReference>
<comment type="similarity">
    <text evidence="5">Belongs to the bacterial ribosomal protein bL25 family. CTC subfamily.</text>
</comment>
<sequence length="211" mass="23057">MNTVLTANKRQKGRQSSLTQLRQNGAIPGVVYGFQMESTAITLDARVFAKLLAAHGTKSVFQLDVDGKRINAVLSEVQRCALKGNIKHVDFKSINMSEELEVEIPVTVIGDAIGVADGGFLLQPNREVRIKVKPTEIPETIEIDVTNVAIGTSLYVGDIRQQFSFEILQEDDYTLVTITPPSAENVQEDDTVDDTPEVIEATGKNTSEPEA</sequence>
<evidence type="ECO:0000313" key="10">
    <source>
        <dbReference type="Proteomes" id="UP000094784"/>
    </source>
</evidence>
<evidence type="ECO:0000256" key="3">
    <source>
        <dbReference type="ARBA" id="ARBA00022980"/>
    </source>
</evidence>
<dbReference type="Pfam" id="PF14693">
    <property type="entry name" value="Ribosomal_TL5_C"/>
    <property type="match status" value="1"/>
</dbReference>
<feature type="region of interest" description="Disordered" evidence="6">
    <location>
        <begin position="182"/>
        <end position="211"/>
    </location>
</feature>
<evidence type="ECO:0000256" key="2">
    <source>
        <dbReference type="ARBA" id="ARBA00022884"/>
    </source>
</evidence>
<feature type="compositionally biased region" description="Acidic residues" evidence="6">
    <location>
        <begin position="186"/>
        <end position="197"/>
    </location>
</feature>
<comment type="subunit">
    <text evidence="5">Part of the 50S ribosomal subunit; part of the 5S rRNA/L5/L18/L25 subcomplex. Contacts the 5S rRNA. Binds to the 5S rRNA independently of L5 and L18.</text>
</comment>
<dbReference type="NCBIfam" id="TIGR00731">
    <property type="entry name" value="bL25_bact_ctc"/>
    <property type="match status" value="1"/>
</dbReference>
<dbReference type="InterPro" id="IPR011035">
    <property type="entry name" value="Ribosomal_bL25/Gln-tRNA_synth"/>
</dbReference>
<keyword evidence="2 5" id="KW-0694">RNA-binding</keyword>
<feature type="domain" description="Large ribosomal subunit protein bL25 beta" evidence="8">
    <location>
        <begin position="100"/>
        <end position="181"/>
    </location>
</feature>
<dbReference type="OrthoDB" id="9790002at2"/>
<dbReference type="GO" id="GO:0008097">
    <property type="term" value="F:5S rRNA binding"/>
    <property type="evidence" value="ECO:0007669"/>
    <property type="project" value="InterPro"/>
</dbReference>
<dbReference type="InterPro" id="IPR020056">
    <property type="entry name" value="Rbsml_bL25/Gln-tRNA_synth_N"/>
</dbReference>
<dbReference type="InterPro" id="IPR037121">
    <property type="entry name" value="Ribosomal_bL25_C"/>
</dbReference>
<gene>
    <name evidence="5" type="primary">rplY</name>
    <name evidence="5" type="synonym">ctc</name>
    <name evidence="9" type="ORF">BG258_13365</name>
</gene>
<dbReference type="InterPro" id="IPR001021">
    <property type="entry name" value="Ribosomal_bL25_long"/>
</dbReference>
<dbReference type="PANTHER" id="PTHR33284:SF1">
    <property type="entry name" value="RIBOSOMAL PROTEIN L25_GLN-TRNA SYNTHETASE, ANTI-CODON-BINDING DOMAIN-CONTAINING PROTEIN"/>
    <property type="match status" value="1"/>
</dbReference>
<evidence type="ECO:0000259" key="8">
    <source>
        <dbReference type="Pfam" id="PF14693"/>
    </source>
</evidence>
<evidence type="ECO:0000256" key="5">
    <source>
        <dbReference type="HAMAP-Rule" id="MF_01334"/>
    </source>
</evidence>
<accession>A0A1E4R8P2</accession>
<dbReference type="AlphaFoldDB" id="A0A1E4R8P2"/>
<dbReference type="InterPro" id="IPR020930">
    <property type="entry name" value="Ribosomal_uL5_bac-type"/>
</dbReference>
<dbReference type="PANTHER" id="PTHR33284">
    <property type="entry name" value="RIBOSOMAL PROTEIN L25/GLN-TRNA SYNTHETASE, ANTI-CODON-BINDING DOMAIN-CONTAINING PROTEIN"/>
    <property type="match status" value="1"/>
</dbReference>
<evidence type="ECO:0000259" key="7">
    <source>
        <dbReference type="Pfam" id="PF01386"/>
    </source>
</evidence>
<organism evidence="9 10">
    <name type="scientific">Lysinibacillus fusiformis</name>
    <dbReference type="NCBI Taxonomy" id="28031"/>
    <lineage>
        <taxon>Bacteria</taxon>
        <taxon>Bacillati</taxon>
        <taxon>Bacillota</taxon>
        <taxon>Bacilli</taxon>
        <taxon>Bacillales</taxon>
        <taxon>Bacillaceae</taxon>
        <taxon>Lysinibacillus</taxon>
    </lineage>
</organism>